<keyword evidence="2" id="KW-1185">Reference proteome</keyword>
<evidence type="ECO:0000313" key="1">
    <source>
        <dbReference type="EMBL" id="CAD7656373.1"/>
    </source>
</evidence>
<evidence type="ECO:0000313" key="2">
    <source>
        <dbReference type="Proteomes" id="UP000728032"/>
    </source>
</evidence>
<dbReference type="OrthoDB" id="6504100at2759"/>
<dbReference type="Proteomes" id="UP000728032">
    <property type="component" value="Unassembled WGS sequence"/>
</dbReference>
<name>A0A7R9QSQ4_9ACAR</name>
<dbReference type="EMBL" id="OC925839">
    <property type="protein sequence ID" value="CAD7656373.1"/>
    <property type="molecule type" value="Genomic_DNA"/>
</dbReference>
<dbReference type="AlphaFoldDB" id="A0A7R9QSQ4"/>
<gene>
    <name evidence="1" type="ORF">ONB1V03_LOCUS13010</name>
</gene>
<reference evidence="1" key="1">
    <citation type="submission" date="2020-11" db="EMBL/GenBank/DDBJ databases">
        <authorList>
            <person name="Tran Van P."/>
        </authorList>
    </citation>
    <scope>NUCLEOTIDE SEQUENCE</scope>
</reference>
<feature type="non-terminal residue" evidence="1">
    <location>
        <position position="102"/>
    </location>
</feature>
<sequence length="102" mass="12040">LSYDATNDWKIDTEISLSSMSNKNLFIMRIFYEIGTPSTQEIGIQDFLPQLISRGTFFKRPKFEPFDKVIERGFQWLQENPQINFRNAQSIDIKMKSLMLQL</sequence>
<protein>
    <submittedName>
        <fullName evidence="1">Uncharacterized protein</fullName>
    </submittedName>
</protein>
<dbReference type="EMBL" id="CAJPVJ010011014">
    <property type="protein sequence ID" value="CAG2173560.1"/>
    <property type="molecule type" value="Genomic_DNA"/>
</dbReference>
<accession>A0A7R9QSQ4</accession>
<organism evidence="1">
    <name type="scientific">Oppiella nova</name>
    <dbReference type="NCBI Taxonomy" id="334625"/>
    <lineage>
        <taxon>Eukaryota</taxon>
        <taxon>Metazoa</taxon>
        <taxon>Ecdysozoa</taxon>
        <taxon>Arthropoda</taxon>
        <taxon>Chelicerata</taxon>
        <taxon>Arachnida</taxon>
        <taxon>Acari</taxon>
        <taxon>Acariformes</taxon>
        <taxon>Sarcoptiformes</taxon>
        <taxon>Oribatida</taxon>
        <taxon>Brachypylina</taxon>
        <taxon>Oppioidea</taxon>
        <taxon>Oppiidae</taxon>
        <taxon>Oppiella</taxon>
    </lineage>
</organism>
<proteinExistence type="predicted"/>